<dbReference type="NCBIfam" id="NF003661">
    <property type="entry name" value="PRK05291.1-3"/>
    <property type="match status" value="1"/>
</dbReference>
<dbReference type="SUPFAM" id="SSF116878">
    <property type="entry name" value="TrmE connector domain"/>
    <property type="match status" value="1"/>
</dbReference>
<evidence type="ECO:0000256" key="4">
    <source>
        <dbReference type="ARBA" id="ARBA00022741"/>
    </source>
</evidence>
<evidence type="ECO:0000256" key="3">
    <source>
        <dbReference type="ARBA" id="ARBA00022694"/>
    </source>
</evidence>
<organism evidence="8 9">
    <name type="scientific">Apophysomyces ossiformis</name>
    <dbReference type="NCBI Taxonomy" id="679940"/>
    <lineage>
        <taxon>Eukaryota</taxon>
        <taxon>Fungi</taxon>
        <taxon>Fungi incertae sedis</taxon>
        <taxon>Mucoromycota</taxon>
        <taxon>Mucoromycotina</taxon>
        <taxon>Mucoromycetes</taxon>
        <taxon>Mucorales</taxon>
        <taxon>Mucorineae</taxon>
        <taxon>Mucoraceae</taxon>
        <taxon>Apophysomyces</taxon>
    </lineage>
</organism>
<evidence type="ECO:0000256" key="6">
    <source>
        <dbReference type="RuleBase" id="RU003313"/>
    </source>
</evidence>
<dbReference type="InterPro" id="IPR018948">
    <property type="entry name" value="GTP-bd_TrmE_N"/>
</dbReference>
<feature type="domain" description="TrmE-type G" evidence="7">
    <location>
        <begin position="253"/>
        <end position="420"/>
    </location>
</feature>
<comment type="caution">
    <text evidence="8">The sequence shown here is derived from an EMBL/GenBank/DDBJ whole genome shotgun (WGS) entry which is preliminary data.</text>
</comment>
<dbReference type="InterPro" id="IPR031168">
    <property type="entry name" value="G_TrmE"/>
</dbReference>
<evidence type="ECO:0000313" key="9">
    <source>
        <dbReference type="Proteomes" id="UP000605846"/>
    </source>
</evidence>
<keyword evidence="9" id="KW-1185">Reference proteome</keyword>
<dbReference type="InterPro" id="IPR027266">
    <property type="entry name" value="TrmE/GcvT-like"/>
</dbReference>
<gene>
    <name evidence="8" type="primary">GTPBP3</name>
    <name evidence="8" type="ORF">EC973_002904</name>
</gene>
<dbReference type="CDD" id="cd04164">
    <property type="entry name" value="trmE"/>
    <property type="match status" value="1"/>
</dbReference>
<dbReference type="Gene3D" id="3.30.1360.120">
    <property type="entry name" value="Probable tRNA modification gtpase trme, domain 1"/>
    <property type="match status" value="1"/>
</dbReference>
<comment type="similarity">
    <text evidence="2 6">Belongs to the TRAFAC class TrmE-Era-EngA-EngB-Septin-like GTPase superfamily. TrmE GTPase family.</text>
</comment>
<dbReference type="GO" id="GO:0005525">
    <property type="term" value="F:GTP binding"/>
    <property type="evidence" value="ECO:0007669"/>
    <property type="project" value="UniProtKB-KW"/>
</dbReference>
<protein>
    <submittedName>
        <fullName evidence="8">tRNA modification GTPase gtpbp3, mitochondrial</fullName>
    </submittedName>
</protein>
<evidence type="ECO:0000313" key="8">
    <source>
        <dbReference type="EMBL" id="KAF7722632.1"/>
    </source>
</evidence>
<dbReference type="SUPFAM" id="SSF52540">
    <property type="entry name" value="P-loop containing nucleoside triphosphate hydrolases"/>
    <property type="match status" value="1"/>
</dbReference>
<dbReference type="InterPro" id="IPR004520">
    <property type="entry name" value="GTPase_MnmE"/>
</dbReference>
<dbReference type="HAMAP" id="MF_00379">
    <property type="entry name" value="GTPase_MnmE"/>
    <property type="match status" value="1"/>
</dbReference>
<evidence type="ECO:0000259" key="7">
    <source>
        <dbReference type="PROSITE" id="PS51709"/>
    </source>
</evidence>
<sequence>MSRPIHAIPYLPLWKKSPVAIGRPIWHALPQRSSHTPAQTIYALSTSPGKAGVAVIRISGDHAQEVVRRMTGLRTAEARKAYFRRIKHPITGEVLDRGLLLWFPGPHSFTGEHTVELHIHGGNAVVKSVLDALKCIDNFRMAEQGEFARRAFYNDKLDLTELEGLADLLNAETEVQRRLALRQAEGGLRVPYEKWREQIISCMAHTEAVIDFGEDEQIEDGVLEQVAKGILELRDSIRHHLDDSHVGEIIRSGIQVAIVGPPNAGKSTLLNRLAKREAAIVSDIPGTTRDVVEVTLNLGGYPIVVSDTAGLRESEDVIEMEGVKRAKSRLQTSDIKICLLSLGQLHFEPDGVRIGKIVRDVIDEDTFVILNKQDMIEGVDTSELVNTIQRLTSARKVWSMSCKTGQGVDSFLQEMVGILKARFDASIASPVLITQARHRQHLEDCVASLDAYLEMPMEDVVLSAEELRQAANALGRITGRVDVEDVLDVLFGQFCIGK</sequence>
<dbReference type="Gene3D" id="1.20.120.430">
    <property type="entry name" value="tRNA modification GTPase MnmE domain 2"/>
    <property type="match status" value="1"/>
</dbReference>
<dbReference type="NCBIfam" id="TIGR00450">
    <property type="entry name" value="mnmE_trmE_thdF"/>
    <property type="match status" value="1"/>
</dbReference>
<dbReference type="Pfam" id="PF01926">
    <property type="entry name" value="MMR_HSR1"/>
    <property type="match status" value="1"/>
</dbReference>
<accession>A0A8H7BRX4</accession>
<dbReference type="InterPro" id="IPR027417">
    <property type="entry name" value="P-loop_NTPase"/>
</dbReference>
<name>A0A8H7BRX4_9FUNG</name>
<dbReference type="GO" id="GO:0002098">
    <property type="term" value="P:tRNA wobble uridine modification"/>
    <property type="evidence" value="ECO:0007669"/>
    <property type="project" value="TreeGrafter"/>
</dbReference>
<dbReference type="GO" id="GO:0005739">
    <property type="term" value="C:mitochondrion"/>
    <property type="evidence" value="ECO:0007669"/>
    <property type="project" value="UniProtKB-SubCell"/>
</dbReference>
<dbReference type="Proteomes" id="UP000605846">
    <property type="component" value="Unassembled WGS sequence"/>
</dbReference>
<dbReference type="Pfam" id="PF12631">
    <property type="entry name" value="MnmE_helical"/>
    <property type="match status" value="1"/>
</dbReference>
<evidence type="ECO:0000256" key="2">
    <source>
        <dbReference type="ARBA" id="ARBA00011043"/>
    </source>
</evidence>
<evidence type="ECO:0000256" key="5">
    <source>
        <dbReference type="ARBA" id="ARBA00023134"/>
    </source>
</evidence>
<dbReference type="Gene3D" id="3.40.50.300">
    <property type="entry name" value="P-loop containing nucleotide triphosphate hydrolases"/>
    <property type="match status" value="1"/>
</dbReference>
<keyword evidence="3 6" id="KW-0819">tRNA processing</keyword>
<dbReference type="PROSITE" id="PS51709">
    <property type="entry name" value="G_TRME"/>
    <property type="match status" value="1"/>
</dbReference>
<dbReference type="InterPro" id="IPR005225">
    <property type="entry name" value="Small_GTP-bd"/>
</dbReference>
<dbReference type="InterPro" id="IPR025867">
    <property type="entry name" value="MnmE_helical"/>
</dbReference>
<dbReference type="GO" id="GO:0030488">
    <property type="term" value="P:tRNA methylation"/>
    <property type="evidence" value="ECO:0007669"/>
    <property type="project" value="TreeGrafter"/>
</dbReference>
<dbReference type="FunFam" id="3.30.1360.120:FF:000007">
    <property type="entry name" value="tRNA modification GTPase GTPBP3, mitochondrial"/>
    <property type="match status" value="1"/>
</dbReference>
<reference evidence="8" key="1">
    <citation type="submission" date="2020-01" db="EMBL/GenBank/DDBJ databases">
        <title>Genome Sequencing of Three Apophysomyces-Like Fungal Strains Confirms a Novel Fungal Genus in the Mucoromycota with divergent Burkholderia-like Endosymbiotic Bacteria.</title>
        <authorList>
            <person name="Stajich J.E."/>
            <person name="Macias A.M."/>
            <person name="Carter-House D."/>
            <person name="Lovett B."/>
            <person name="Kasson L.R."/>
            <person name="Berry K."/>
            <person name="Grigoriev I."/>
            <person name="Chang Y."/>
            <person name="Spatafora J."/>
            <person name="Kasson M.T."/>
        </authorList>
    </citation>
    <scope>NUCLEOTIDE SEQUENCE</scope>
    <source>
        <strain evidence="8">NRRL A-21654</strain>
    </source>
</reference>
<dbReference type="CDD" id="cd14858">
    <property type="entry name" value="TrmE_N"/>
    <property type="match status" value="1"/>
</dbReference>
<proteinExistence type="inferred from homology"/>
<dbReference type="OrthoDB" id="188276at2759"/>
<dbReference type="GO" id="GO:0003924">
    <property type="term" value="F:GTPase activity"/>
    <property type="evidence" value="ECO:0007669"/>
    <property type="project" value="InterPro"/>
</dbReference>
<dbReference type="NCBIfam" id="TIGR00231">
    <property type="entry name" value="small_GTP"/>
    <property type="match status" value="1"/>
</dbReference>
<evidence type="ECO:0000256" key="1">
    <source>
        <dbReference type="ARBA" id="ARBA00004173"/>
    </source>
</evidence>
<comment type="subcellular location">
    <subcellularLocation>
        <location evidence="1">Mitochondrion</location>
    </subcellularLocation>
</comment>
<dbReference type="PANTHER" id="PTHR42714:SF2">
    <property type="entry name" value="TRNA MODIFICATION GTPASE GTPBP3, MITOCHONDRIAL"/>
    <property type="match status" value="1"/>
</dbReference>
<dbReference type="InterPro" id="IPR006073">
    <property type="entry name" value="GTP-bd"/>
</dbReference>
<dbReference type="Pfam" id="PF10396">
    <property type="entry name" value="TrmE_N"/>
    <property type="match status" value="1"/>
</dbReference>
<dbReference type="PANTHER" id="PTHR42714">
    <property type="entry name" value="TRNA MODIFICATION GTPASE GTPBP3"/>
    <property type="match status" value="1"/>
</dbReference>
<dbReference type="InterPro" id="IPR027368">
    <property type="entry name" value="MnmE_dom2"/>
</dbReference>
<dbReference type="EMBL" id="JABAYA010000185">
    <property type="protein sequence ID" value="KAF7722632.1"/>
    <property type="molecule type" value="Genomic_DNA"/>
</dbReference>
<dbReference type="AlphaFoldDB" id="A0A8H7BRX4"/>
<keyword evidence="4 6" id="KW-0547">Nucleotide-binding</keyword>
<keyword evidence="5 6" id="KW-0342">GTP-binding</keyword>